<dbReference type="GO" id="GO:0002161">
    <property type="term" value="F:aminoacyl-tRNA deacylase activity"/>
    <property type="evidence" value="ECO:0007669"/>
    <property type="project" value="InterPro"/>
</dbReference>
<evidence type="ECO:0000256" key="9">
    <source>
        <dbReference type="ARBA" id="ARBA00048359"/>
    </source>
</evidence>
<dbReference type="InterPro" id="IPR013155">
    <property type="entry name" value="M/V/L/I-tRNA-synth_anticd-bd"/>
</dbReference>
<dbReference type="PANTHER" id="PTHR42765">
    <property type="entry name" value="SOLEUCYL-TRNA SYNTHETASE"/>
    <property type="match status" value="1"/>
</dbReference>
<feature type="binding site" evidence="10">
    <location>
        <position position="974"/>
    </location>
    <ligand>
        <name>Zn(2+)</name>
        <dbReference type="ChEBI" id="CHEBI:29105"/>
    </ligand>
</feature>
<dbReference type="Gene3D" id="1.10.730.20">
    <property type="match status" value="1"/>
</dbReference>
<evidence type="ECO:0000259" key="12">
    <source>
        <dbReference type="Pfam" id="PF08264"/>
    </source>
</evidence>
<dbReference type="InterPro" id="IPR014729">
    <property type="entry name" value="Rossmann-like_a/b/a_fold"/>
</dbReference>
<keyword evidence="7 10" id="KW-0030">Aminoacyl-tRNA synthetase</keyword>
<feature type="binding site" evidence="10">
    <location>
        <position position="971"/>
    </location>
    <ligand>
        <name>Zn(2+)</name>
        <dbReference type="ChEBI" id="CHEBI:29105"/>
    </ligand>
</feature>
<comment type="similarity">
    <text evidence="1 10">Belongs to the class-I aminoacyl-tRNA synthetase family. IleS type 1 subfamily.</text>
</comment>
<dbReference type="Proteomes" id="UP000070675">
    <property type="component" value="Unassembled WGS sequence"/>
</dbReference>
<proteinExistence type="inferred from homology"/>
<keyword evidence="10" id="KW-0862">Zinc</keyword>
<dbReference type="EMBL" id="LSCR01000029">
    <property type="protein sequence ID" value="KXB33874.1"/>
    <property type="molecule type" value="Genomic_DNA"/>
</dbReference>
<dbReference type="Pfam" id="PF08264">
    <property type="entry name" value="Anticodon_1"/>
    <property type="match status" value="1"/>
</dbReference>
<evidence type="ECO:0000256" key="8">
    <source>
        <dbReference type="ARBA" id="ARBA00025217"/>
    </source>
</evidence>
<comment type="subcellular location">
    <subcellularLocation>
        <location evidence="10">Cytoplasm</location>
    </subcellularLocation>
</comment>
<dbReference type="SUPFAM" id="SSF52374">
    <property type="entry name" value="Nucleotidylyl transferase"/>
    <property type="match status" value="1"/>
</dbReference>
<dbReference type="GO" id="GO:0005829">
    <property type="term" value="C:cytosol"/>
    <property type="evidence" value="ECO:0007669"/>
    <property type="project" value="TreeGrafter"/>
</dbReference>
<feature type="binding site" evidence="10">
    <location>
        <position position="989"/>
    </location>
    <ligand>
        <name>Zn(2+)</name>
        <dbReference type="ChEBI" id="CHEBI:29105"/>
    </ligand>
</feature>
<dbReference type="STRING" id="1393034.HMPREF3192_01104"/>
<evidence type="ECO:0000256" key="3">
    <source>
        <dbReference type="ARBA" id="ARBA00022598"/>
    </source>
</evidence>
<dbReference type="PROSITE" id="PS00178">
    <property type="entry name" value="AA_TRNA_LIGASE_I"/>
    <property type="match status" value="1"/>
</dbReference>
<protein>
    <recommendedName>
        <fullName evidence="10">Isoleucine--tRNA ligase</fullName>
        <ecNumber evidence="10">6.1.1.5</ecNumber>
    </recommendedName>
    <alternativeName>
        <fullName evidence="10">Isoleucyl-tRNA synthetase</fullName>
        <shortName evidence="10">IleRS</shortName>
    </alternativeName>
</protein>
<dbReference type="InterPro" id="IPR009080">
    <property type="entry name" value="tRNAsynth_Ia_anticodon-bd"/>
</dbReference>
<evidence type="ECO:0000256" key="5">
    <source>
        <dbReference type="ARBA" id="ARBA00022840"/>
    </source>
</evidence>
<feature type="binding site" evidence="10">
    <location>
        <position position="986"/>
    </location>
    <ligand>
        <name>Zn(2+)</name>
        <dbReference type="ChEBI" id="CHEBI:29105"/>
    </ligand>
</feature>
<keyword evidence="2 10" id="KW-0963">Cytoplasm</keyword>
<evidence type="ECO:0000256" key="2">
    <source>
        <dbReference type="ARBA" id="ARBA00022490"/>
    </source>
</evidence>
<dbReference type="Pfam" id="PF00133">
    <property type="entry name" value="tRNA-synt_1"/>
    <property type="match status" value="1"/>
</dbReference>
<feature type="binding site" evidence="10">
    <location>
        <position position="613"/>
    </location>
    <ligand>
        <name>L-isoleucyl-5'-AMP</name>
        <dbReference type="ChEBI" id="CHEBI:178002"/>
    </ligand>
</feature>
<keyword evidence="5 10" id="KW-0067">ATP-binding</keyword>
<dbReference type="HAMAP" id="MF_02002">
    <property type="entry name" value="Ile_tRNA_synth_type1"/>
    <property type="match status" value="1"/>
</dbReference>
<dbReference type="SUPFAM" id="SSF50677">
    <property type="entry name" value="ValRS/IleRS/LeuRS editing domain"/>
    <property type="match status" value="1"/>
</dbReference>
<feature type="short sequence motif" description="'HIGH' region" evidence="10">
    <location>
        <begin position="73"/>
        <end position="83"/>
    </location>
</feature>
<dbReference type="GO" id="GO:0006428">
    <property type="term" value="P:isoleucyl-tRNA aminoacylation"/>
    <property type="evidence" value="ECO:0007669"/>
    <property type="project" value="UniProtKB-UniRule"/>
</dbReference>
<evidence type="ECO:0000259" key="11">
    <source>
        <dbReference type="Pfam" id="PF00133"/>
    </source>
</evidence>
<dbReference type="CDD" id="cd07960">
    <property type="entry name" value="Anticodon_Ia_Ile_BEm"/>
    <property type="match status" value="1"/>
</dbReference>
<comment type="cofactor">
    <cofactor evidence="10">
        <name>Zn(2+)</name>
        <dbReference type="ChEBI" id="CHEBI:29105"/>
    </cofactor>
    <text evidence="10">Binds 1 zinc ion per subunit.</text>
</comment>
<comment type="function">
    <text evidence="8 10">Catalyzes the attachment of isoleucine to tRNA(Ile). As IleRS can inadvertently accommodate and process structurally similar amino acids such as valine, to avoid such errors it has two additional distinct tRNA(Ile)-dependent editing activities. One activity is designated as 'pretransfer' editing and involves the hydrolysis of activated Val-AMP. The other activity is designated 'posttransfer' editing and involves deacylation of mischarged Val-tRNA(Ile).</text>
</comment>
<feature type="domain" description="Methionyl/Valyl/Leucyl/Isoleucyl-tRNA synthetase anticodon-binding" evidence="12">
    <location>
        <begin position="738"/>
        <end position="872"/>
    </location>
</feature>
<dbReference type="Gene3D" id="3.90.740.10">
    <property type="entry name" value="Valyl/Leucyl/Isoleucyl-tRNA synthetase, editing domain"/>
    <property type="match status" value="1"/>
</dbReference>
<keyword evidence="6 10" id="KW-0648">Protein biosynthesis</keyword>
<dbReference type="EC" id="6.1.1.5" evidence="10"/>
<gene>
    <name evidence="10" type="primary">ileS</name>
    <name evidence="13" type="ORF">HMPREF3192_01104</name>
</gene>
<evidence type="ECO:0000313" key="13">
    <source>
        <dbReference type="EMBL" id="KXB33874.1"/>
    </source>
</evidence>
<organism evidence="13 14">
    <name type="scientific">Atopobium deltae</name>
    <dbReference type="NCBI Taxonomy" id="1393034"/>
    <lineage>
        <taxon>Bacteria</taxon>
        <taxon>Bacillati</taxon>
        <taxon>Actinomycetota</taxon>
        <taxon>Coriobacteriia</taxon>
        <taxon>Coriobacteriales</taxon>
        <taxon>Atopobiaceae</taxon>
        <taxon>Atopobium</taxon>
    </lineage>
</organism>
<dbReference type="SUPFAM" id="SSF47323">
    <property type="entry name" value="Anticodon-binding domain of a subclass of class I aminoacyl-tRNA synthetases"/>
    <property type="match status" value="1"/>
</dbReference>
<dbReference type="GO" id="GO:0005524">
    <property type="term" value="F:ATP binding"/>
    <property type="evidence" value="ECO:0007669"/>
    <property type="project" value="UniProtKB-UniRule"/>
</dbReference>
<dbReference type="Gene3D" id="3.40.50.620">
    <property type="entry name" value="HUPs"/>
    <property type="match status" value="2"/>
</dbReference>
<sequence length="999" mass="111321">MPQKRSQLKEKGFLVANEFKATMNLPKTAFPMRANLAQTEPDRRRAWDEAGIYELLLKKNEGHKKFVLHDGPPYANGPIHLGHAQNKISKDIINRYWSMRGYQTPFVPGWDCHGQPIEHKVEGMLGTQKFNALPTEKIREICRRMAVEQVDTQRQGFKRLGVLAEWDNPYLTYTHDYDATDIEIFKAVFDKGAVYRGRKPVHWCYHCHTALSEAEIEYSDEVSPAIFVRFKLTSVPAGLEDFAGSIWVDIWTTTPWTLPANEAVILHPEASYVALKITDNGDSGDNADNADGASTSTAPIPRVELMAQALYEKNAVRFGYTNVELITNPDGSIWSKTGVELEGNTYLQPIFGDLGAQGRFIYADYVTLDDGTGVVHSAPGHGVDDYNAGMRFDIPITMPVDNDGHFYKGEGAGSGGPFGGMHVNEANPVIIEWLTQRGSLILHEDITHSYPHCWRCKQPVIFRATDQWFVSMDKTGLRARAAEALAKVRFYPDHARNRIGSMVEGRPDWCISRQRNWGVPIPAYTCASCGATVINDKTLDKVIELFYAKGSDAWFVDDPANYLGDACVCTECGGTKLVANTDILDVWWDSGVSHTAVCKHRDYLDFPADIYLEGSDQHRGWFMSSLMTSIGAYDVAPYKAVVSQGFTLDGNGRKMSKSLGNVIDPNKVCATQGADVLRLWVASVDTSTDVSCDDSILSHVGDAYRKVRNTMRFLLGELEGQFDLARDGIAVQDLLPNDKLALARMCEVHDIVSRAYEQYRFNVVYRTLYDYIITELSNDYLNATKDRTYCSAPSSFERRSALTTWSYILSMLVHDFQPILVYTTDEVMQFLPKSLRDNQTHAALLDWFEAPMTCEQYEPLLQAYEAVADVRSSFTRAYDAALAQGSIAEKTTQATRTELTVSPELYDLLRASGVDLSESFVCSEVELCKLDLAAEKIDEAESADAATTSATSAGTLAESVCVVTNASGDKCPRCWNWRTLGDDGLCARCHDVVVAIKSE</sequence>
<comment type="domain">
    <text evidence="10">IleRS has two distinct active sites: one for aminoacylation and one for editing. The misactivated valine is translocated from the active site to the editing site, which sterically excludes the correctly activated isoleucine. The single editing site contains two valyl binding pockets, one specific for each substrate (Val-AMP or Val-tRNA(Ile)).</text>
</comment>
<dbReference type="InterPro" id="IPR002301">
    <property type="entry name" value="Ile-tRNA-ligase"/>
</dbReference>
<dbReference type="InterPro" id="IPR001412">
    <property type="entry name" value="aa-tRNA-synth_I_CS"/>
</dbReference>
<evidence type="ECO:0000256" key="6">
    <source>
        <dbReference type="ARBA" id="ARBA00022917"/>
    </source>
</evidence>
<evidence type="ECO:0000256" key="1">
    <source>
        <dbReference type="ARBA" id="ARBA00006887"/>
    </source>
</evidence>
<feature type="short sequence motif" description="'KMSKS' region" evidence="10">
    <location>
        <begin position="654"/>
        <end position="658"/>
    </location>
</feature>
<dbReference type="InterPro" id="IPR009008">
    <property type="entry name" value="Val/Leu/Ile-tRNA-synth_edit"/>
</dbReference>
<comment type="catalytic activity">
    <reaction evidence="9 10">
        <text>tRNA(Ile) + L-isoleucine + ATP = L-isoleucyl-tRNA(Ile) + AMP + diphosphate</text>
        <dbReference type="Rhea" id="RHEA:11060"/>
        <dbReference type="Rhea" id="RHEA-COMP:9666"/>
        <dbReference type="Rhea" id="RHEA-COMP:9695"/>
        <dbReference type="ChEBI" id="CHEBI:30616"/>
        <dbReference type="ChEBI" id="CHEBI:33019"/>
        <dbReference type="ChEBI" id="CHEBI:58045"/>
        <dbReference type="ChEBI" id="CHEBI:78442"/>
        <dbReference type="ChEBI" id="CHEBI:78528"/>
        <dbReference type="ChEBI" id="CHEBI:456215"/>
        <dbReference type="EC" id="6.1.1.5"/>
    </reaction>
</comment>
<dbReference type="PATRIC" id="fig|1393034.3.peg.1072"/>
<reference evidence="14" key="1">
    <citation type="submission" date="2016-01" db="EMBL/GenBank/DDBJ databases">
        <authorList>
            <person name="Mitreva M."/>
            <person name="Pepin K.H."/>
            <person name="Mihindukulasuriya K.A."/>
            <person name="Fulton R."/>
            <person name="Fronick C."/>
            <person name="O'Laughlin M."/>
            <person name="Miner T."/>
            <person name="Herter B."/>
            <person name="Rosa B.A."/>
            <person name="Cordes M."/>
            <person name="Tomlinson C."/>
            <person name="Wollam A."/>
            <person name="Palsikar V.B."/>
            <person name="Mardis E.R."/>
            <person name="Wilson R.K."/>
        </authorList>
    </citation>
    <scope>NUCLEOTIDE SEQUENCE [LARGE SCALE GENOMIC DNA]</scope>
    <source>
        <strain evidence="14">DNF00019</strain>
    </source>
</reference>
<keyword evidence="4 10" id="KW-0547">Nucleotide-binding</keyword>
<keyword evidence="3 10" id="KW-0436">Ligase</keyword>
<dbReference type="GO" id="GO:0000049">
    <property type="term" value="F:tRNA binding"/>
    <property type="evidence" value="ECO:0007669"/>
    <property type="project" value="InterPro"/>
</dbReference>
<dbReference type="PANTHER" id="PTHR42765:SF1">
    <property type="entry name" value="ISOLEUCINE--TRNA LIGASE, MITOCHONDRIAL"/>
    <property type="match status" value="1"/>
</dbReference>
<dbReference type="GO" id="GO:0004822">
    <property type="term" value="F:isoleucine-tRNA ligase activity"/>
    <property type="evidence" value="ECO:0007669"/>
    <property type="project" value="UniProtKB-UniRule"/>
</dbReference>
<dbReference type="AlphaFoldDB" id="A0A133XSF2"/>
<evidence type="ECO:0000256" key="10">
    <source>
        <dbReference type="HAMAP-Rule" id="MF_02002"/>
    </source>
</evidence>
<name>A0A133XSF2_9ACTN</name>
<dbReference type="InterPro" id="IPR050081">
    <property type="entry name" value="Ile-tRNA_ligase"/>
</dbReference>
<keyword evidence="14" id="KW-1185">Reference proteome</keyword>
<evidence type="ECO:0000313" key="14">
    <source>
        <dbReference type="Proteomes" id="UP000070675"/>
    </source>
</evidence>
<feature type="binding site" evidence="10">
    <location>
        <position position="657"/>
    </location>
    <ligand>
        <name>ATP</name>
        <dbReference type="ChEBI" id="CHEBI:30616"/>
    </ligand>
</feature>
<evidence type="ECO:0000256" key="7">
    <source>
        <dbReference type="ARBA" id="ARBA00023146"/>
    </source>
</evidence>
<dbReference type="NCBIfam" id="TIGR00392">
    <property type="entry name" value="ileS"/>
    <property type="match status" value="1"/>
</dbReference>
<evidence type="ECO:0000256" key="4">
    <source>
        <dbReference type="ARBA" id="ARBA00022741"/>
    </source>
</evidence>
<dbReference type="InterPro" id="IPR002300">
    <property type="entry name" value="aa-tRNA-synth_Ia"/>
</dbReference>
<keyword evidence="10" id="KW-0479">Metal-binding</keyword>
<dbReference type="InterPro" id="IPR033708">
    <property type="entry name" value="Anticodon_Ile_BEm"/>
</dbReference>
<accession>A0A133XSF2</accession>
<dbReference type="GO" id="GO:0008270">
    <property type="term" value="F:zinc ion binding"/>
    <property type="evidence" value="ECO:0007669"/>
    <property type="project" value="UniProtKB-UniRule"/>
</dbReference>
<dbReference type="PRINTS" id="PR00984">
    <property type="entry name" value="TRNASYNTHILE"/>
</dbReference>
<comment type="caution">
    <text evidence="13">The sequence shown here is derived from an EMBL/GenBank/DDBJ whole genome shotgun (WGS) entry which is preliminary data.</text>
</comment>
<comment type="subunit">
    <text evidence="10">Monomer.</text>
</comment>
<dbReference type="InterPro" id="IPR023585">
    <property type="entry name" value="Ile-tRNA-ligase_type1"/>
</dbReference>
<feature type="domain" description="Aminoacyl-tRNA synthetase class Ia" evidence="11">
    <location>
        <begin position="45"/>
        <end position="692"/>
    </location>
</feature>